<name>U9T283_RHIID</name>
<dbReference type="AlphaFoldDB" id="U9T283"/>
<organism evidence="1">
    <name type="scientific">Rhizophagus irregularis (strain DAOM 181602 / DAOM 197198 / MUCL 43194)</name>
    <name type="common">Arbuscular mycorrhizal fungus</name>
    <name type="synonym">Glomus intraradices</name>
    <dbReference type="NCBI Taxonomy" id="747089"/>
    <lineage>
        <taxon>Eukaryota</taxon>
        <taxon>Fungi</taxon>
        <taxon>Fungi incertae sedis</taxon>
        <taxon>Mucoromycota</taxon>
        <taxon>Glomeromycotina</taxon>
        <taxon>Glomeromycetes</taxon>
        <taxon>Glomerales</taxon>
        <taxon>Glomeraceae</taxon>
        <taxon>Rhizophagus</taxon>
    </lineage>
</organism>
<proteinExistence type="predicted"/>
<dbReference type="EMBL" id="KI295818">
    <property type="protein sequence ID" value="ESA02299.1"/>
    <property type="molecule type" value="Genomic_DNA"/>
</dbReference>
<protein>
    <submittedName>
        <fullName evidence="1">Uncharacterized protein</fullName>
    </submittedName>
</protein>
<sequence length="594" mass="67660">MIEKYLSQIINSQENLRRILFDFYEFTLSLLSLKNSNCSNTLNTIVFCYVDFKNIIGLIEIFNQLNVLESIHIIFCKSLDTKFISQIINITKPFKLKSLIFNKILQIESLILLIQKFGNNIEDFGFSGIKESQQLPQLLESVIIYCCKIKFLYLPGELNSQNINLLFNLIENIKQNLNYLLIDTYDSHLSSIILQNLGQILPFKLEYLKLSLVINTSDFETFLKNSQNIFIKKLVITNNRIKDEIEDIFPYIKEYIIKKKRVKYLAIREISTCIMDCDSLFSLKDKVDILKLYDIQVLDYHSLYISNSSTLSEIGLSQELLVSARNSLLGQDPPERGVILAENISLESFQNFCETEPKLPVKIRLVNGTIVAYEVTLTPHGSAVCNVNGLAYDWSKQLLGAFAEDLIVGPNSYFIADLTFRPRRLPPPPPDQACNSSGYAYPNMVVEVGYIESIQSLHELAPFYLSQYTTIMIYLAIKLYPSHTHQSGEPGVSPMVAMLYQRTSQTPYIPTRIISFGDAPLHNSTVDLFINMGVPSANFTGFGRQGAPPCNAFNLPVYQLPIPADEIFHRTPSILPDIVFNLDLWKVLDRIINP</sequence>
<dbReference type="VEuPathDB" id="FungiDB:RhiirFUN_005723"/>
<evidence type="ECO:0000313" key="1">
    <source>
        <dbReference type="EMBL" id="ESA02299.1"/>
    </source>
</evidence>
<dbReference type="HOGENOM" id="CLU_459366_0_0_1"/>
<gene>
    <name evidence="1" type="ORF">GLOINDRAFT_6651</name>
</gene>
<reference evidence="1" key="1">
    <citation type="submission" date="2013-07" db="EMBL/GenBank/DDBJ databases">
        <title>The genome of an arbuscular mycorrhizal fungus provides insights into the evolution of the oldest plant symbiosis.</title>
        <authorList>
            <consortium name="DOE Joint Genome Institute"/>
            <person name="Tisserant E."/>
            <person name="Malbreil M."/>
            <person name="Kuo A."/>
            <person name="Kohler A."/>
            <person name="Symeonidi A."/>
            <person name="Balestrini R."/>
            <person name="Charron P."/>
            <person name="Duensing N."/>
            <person name="Frei-dit-Frey N."/>
            <person name="Gianinazzi-Pearson V."/>
            <person name="Gilbert B."/>
            <person name="Handa Y."/>
            <person name="Hijri M."/>
            <person name="Kaul R."/>
            <person name="Kawaguchi M."/>
            <person name="Krajinski F."/>
            <person name="Lammers P."/>
            <person name="Lapierre D."/>
            <person name="Masclaux F.G."/>
            <person name="Murat C."/>
            <person name="Morin E."/>
            <person name="Ndikumana S."/>
            <person name="Pagni M."/>
            <person name="Petitpierre D."/>
            <person name="Requena N."/>
            <person name="Rosikiewicz P."/>
            <person name="Riley R."/>
            <person name="Saito K."/>
            <person name="San Clemente H."/>
            <person name="Shapiro H."/>
            <person name="van Tuinen D."/>
            <person name="Becard G."/>
            <person name="Bonfante P."/>
            <person name="Paszkowski U."/>
            <person name="Shachar-Hill Y."/>
            <person name="Young J.P."/>
            <person name="Sanders I.R."/>
            <person name="Henrissat B."/>
            <person name="Rensing S.A."/>
            <person name="Grigoriev I.V."/>
            <person name="Corradi N."/>
            <person name="Roux C."/>
            <person name="Martin F."/>
        </authorList>
    </citation>
    <scope>NUCLEOTIDE SEQUENCE</scope>
    <source>
        <strain evidence="1">DAOM 197198</strain>
    </source>
</reference>
<accession>U9T283</accession>